<keyword evidence="10" id="KW-1185">Reference proteome</keyword>
<feature type="transmembrane region" description="Helical" evidence="8">
    <location>
        <begin position="6"/>
        <end position="26"/>
    </location>
</feature>
<dbReference type="GO" id="GO:0071555">
    <property type="term" value="P:cell wall organization"/>
    <property type="evidence" value="ECO:0007669"/>
    <property type="project" value="TreeGrafter"/>
</dbReference>
<feature type="transmembrane region" description="Helical" evidence="8">
    <location>
        <begin position="98"/>
        <end position="118"/>
    </location>
</feature>
<feature type="transmembrane region" description="Helical" evidence="8">
    <location>
        <begin position="494"/>
        <end position="513"/>
    </location>
</feature>
<accession>A0A1B4V388</accession>
<keyword evidence="7" id="KW-0479">Metal-binding</keyword>
<feature type="transmembrane region" description="Helical" evidence="8">
    <location>
        <begin position="309"/>
        <end position="329"/>
    </location>
</feature>
<evidence type="ECO:0000256" key="6">
    <source>
        <dbReference type="ARBA" id="ARBA00023136"/>
    </source>
</evidence>
<dbReference type="CDD" id="cd06853">
    <property type="entry name" value="GT_WecA_like"/>
    <property type="match status" value="1"/>
</dbReference>
<dbReference type="RefSeq" id="WP_096460578.1">
    <property type="nucleotide sequence ID" value="NZ_AP014936.1"/>
</dbReference>
<evidence type="ECO:0000256" key="5">
    <source>
        <dbReference type="ARBA" id="ARBA00022989"/>
    </source>
</evidence>
<comment type="subcellular location">
    <subcellularLocation>
        <location evidence="1">Cell membrane</location>
        <topology evidence="1">Multi-pass membrane protein</topology>
    </subcellularLocation>
</comment>
<dbReference type="InterPro" id="IPR018480">
    <property type="entry name" value="PNAcMuramoyl-5peptid_Trfase_CS"/>
</dbReference>
<keyword evidence="5 8" id="KW-1133">Transmembrane helix</keyword>
<keyword evidence="6 8" id="KW-0472">Membrane</keyword>
<comment type="cofactor">
    <cofactor evidence="7">
        <name>Mg(2+)</name>
        <dbReference type="ChEBI" id="CHEBI:18420"/>
    </cofactor>
</comment>
<feature type="transmembrane region" description="Helical" evidence="8">
    <location>
        <begin position="209"/>
        <end position="226"/>
    </location>
</feature>
<dbReference type="GO" id="GO:0009103">
    <property type="term" value="P:lipopolysaccharide biosynthetic process"/>
    <property type="evidence" value="ECO:0007669"/>
    <property type="project" value="TreeGrafter"/>
</dbReference>
<protein>
    <submittedName>
        <fullName evidence="9">Glycosyl transferase</fullName>
    </submittedName>
</protein>
<keyword evidence="2" id="KW-1003">Cell membrane</keyword>
<dbReference type="AlphaFoldDB" id="A0A1B4V388"/>
<proteinExistence type="predicted"/>
<feature type="transmembrane region" description="Helical" evidence="8">
    <location>
        <begin position="130"/>
        <end position="148"/>
    </location>
</feature>
<feature type="transmembrane region" description="Helical" evidence="8">
    <location>
        <begin position="275"/>
        <end position="303"/>
    </location>
</feature>
<feature type="transmembrane region" description="Helical" evidence="8">
    <location>
        <begin position="179"/>
        <end position="197"/>
    </location>
</feature>
<feature type="transmembrane region" description="Helical" evidence="8">
    <location>
        <begin position="439"/>
        <end position="459"/>
    </location>
</feature>
<reference evidence="9 10" key="1">
    <citation type="submission" date="2015-08" db="EMBL/GenBank/DDBJ databases">
        <title>Complete genome sequence of Sulfurifustis variabilis.</title>
        <authorList>
            <person name="Miura A."/>
            <person name="Kojima H."/>
            <person name="Fukui M."/>
        </authorList>
    </citation>
    <scope>NUCLEOTIDE SEQUENCE [LARGE SCALE GENOMIC DNA]</scope>
    <source>
        <strain evidence="10">skN76</strain>
    </source>
</reference>
<dbReference type="InterPro" id="IPR000715">
    <property type="entry name" value="Glycosyl_transferase_4"/>
</dbReference>
<evidence type="ECO:0000256" key="8">
    <source>
        <dbReference type="SAM" id="Phobius"/>
    </source>
</evidence>
<feature type="transmembrane region" description="Helical" evidence="8">
    <location>
        <begin position="47"/>
        <end position="64"/>
    </location>
</feature>
<dbReference type="GO" id="GO:0005886">
    <property type="term" value="C:plasma membrane"/>
    <property type="evidence" value="ECO:0007669"/>
    <property type="project" value="UniProtKB-SubCell"/>
</dbReference>
<feature type="transmembrane region" description="Helical" evidence="8">
    <location>
        <begin position="361"/>
        <end position="382"/>
    </location>
</feature>
<evidence type="ECO:0000256" key="1">
    <source>
        <dbReference type="ARBA" id="ARBA00004651"/>
    </source>
</evidence>
<dbReference type="GO" id="GO:0046872">
    <property type="term" value="F:metal ion binding"/>
    <property type="evidence" value="ECO:0007669"/>
    <property type="project" value="UniProtKB-KW"/>
</dbReference>
<gene>
    <name evidence="9" type="ORF">SVA_1464</name>
</gene>
<keyword evidence="7" id="KW-0460">Magnesium</keyword>
<feature type="transmembrane region" description="Helical" evidence="8">
    <location>
        <begin position="388"/>
        <end position="404"/>
    </location>
</feature>
<feature type="transmembrane region" description="Helical" evidence="8">
    <location>
        <begin position="70"/>
        <end position="86"/>
    </location>
</feature>
<dbReference type="PROSITE" id="PS01348">
    <property type="entry name" value="MRAY_2"/>
    <property type="match status" value="1"/>
</dbReference>
<evidence type="ECO:0000313" key="9">
    <source>
        <dbReference type="EMBL" id="BAU48026.1"/>
    </source>
</evidence>
<dbReference type="OrthoDB" id="9783652at2"/>
<dbReference type="EMBL" id="AP014936">
    <property type="protein sequence ID" value="BAU48026.1"/>
    <property type="molecule type" value="Genomic_DNA"/>
</dbReference>
<evidence type="ECO:0000256" key="7">
    <source>
        <dbReference type="PIRSR" id="PIRSR600715-1"/>
    </source>
</evidence>
<sequence length="540" mass="58515">MQYLLAFFTALVISVSIIPLMIRLAPRLGLVDRPDARKVHCQPIPRAGGAGIVLGALIPLALWLPIDPLLLAYLWGSLTLLAFGLWDDAVELGHYTKFLGQFVAVLPVVYYADLHVYCLPFSGLEALPDAITKPFTVFAIVGMINALNHSDGLDGLAGGLSVLSLAAIAYLSHGAGDQTAMIVSLSALGGIVGFLRYNTHPARVFMGDGGSQFLGFSLGFLAVLLTQRTNPALSPALPALLLGLPIVDILAVFVQRVYQGMNWFKATRNHIHHRLLDLGFGHYGSVVVIYSVQTVFVLSAVLMSYENDSIILGLYLIICGMLFAFLYTAESHGWRMARTKPAPRLTRLVESLKRHPRFKSALLTAVAMAIAGLFLAASILTSHVPRDMAIGSLALAALLLFLIGVRRDTSILARTVNYITAAFVIYLESQYIPSLGIALVNWAGTAFFALLAVAIGMAMRYAESDFRTTPMDFLILFLVLSVGFLAEQELVQTQLGIMLVKLVIVFYGCELVLSRLGPKWNPLNLSALSALGILGFRGLI</sequence>
<feature type="binding site" evidence="7">
    <location>
        <position position="208"/>
    </location>
    <ligand>
        <name>Mg(2+)</name>
        <dbReference type="ChEBI" id="CHEBI:18420"/>
    </ligand>
</feature>
<dbReference type="Proteomes" id="UP000218899">
    <property type="component" value="Chromosome"/>
</dbReference>
<dbReference type="GO" id="GO:0016780">
    <property type="term" value="F:phosphotransferase activity, for other substituted phosphate groups"/>
    <property type="evidence" value="ECO:0007669"/>
    <property type="project" value="InterPro"/>
</dbReference>
<feature type="binding site" evidence="7">
    <location>
        <position position="148"/>
    </location>
    <ligand>
        <name>Mg(2+)</name>
        <dbReference type="ChEBI" id="CHEBI:18420"/>
    </ligand>
</feature>
<organism evidence="9 10">
    <name type="scientific">Sulfurifustis variabilis</name>
    <dbReference type="NCBI Taxonomy" id="1675686"/>
    <lineage>
        <taxon>Bacteria</taxon>
        <taxon>Pseudomonadati</taxon>
        <taxon>Pseudomonadota</taxon>
        <taxon>Gammaproteobacteria</taxon>
        <taxon>Acidiferrobacterales</taxon>
        <taxon>Acidiferrobacteraceae</taxon>
        <taxon>Sulfurifustis</taxon>
    </lineage>
</organism>
<feature type="transmembrane region" description="Helical" evidence="8">
    <location>
        <begin position="471"/>
        <end position="488"/>
    </location>
</feature>
<feature type="transmembrane region" description="Helical" evidence="8">
    <location>
        <begin position="155"/>
        <end position="173"/>
    </location>
</feature>
<feature type="transmembrane region" description="Helical" evidence="8">
    <location>
        <begin position="411"/>
        <end position="427"/>
    </location>
</feature>
<dbReference type="PANTHER" id="PTHR22926">
    <property type="entry name" value="PHOSPHO-N-ACETYLMURAMOYL-PENTAPEPTIDE-TRANSFERASE"/>
    <property type="match status" value="1"/>
</dbReference>
<dbReference type="GO" id="GO:0044038">
    <property type="term" value="P:cell wall macromolecule biosynthetic process"/>
    <property type="evidence" value="ECO:0007669"/>
    <property type="project" value="TreeGrafter"/>
</dbReference>
<evidence type="ECO:0000313" key="10">
    <source>
        <dbReference type="Proteomes" id="UP000218899"/>
    </source>
</evidence>
<dbReference type="KEGG" id="sva:SVA_1464"/>
<evidence type="ECO:0000256" key="4">
    <source>
        <dbReference type="ARBA" id="ARBA00022692"/>
    </source>
</evidence>
<keyword evidence="4 8" id="KW-0812">Transmembrane</keyword>
<feature type="transmembrane region" description="Helical" evidence="8">
    <location>
        <begin position="232"/>
        <end position="254"/>
    </location>
</feature>
<name>A0A1B4V388_9GAMM</name>
<evidence type="ECO:0000256" key="2">
    <source>
        <dbReference type="ARBA" id="ARBA00022475"/>
    </source>
</evidence>
<evidence type="ECO:0000256" key="3">
    <source>
        <dbReference type="ARBA" id="ARBA00022679"/>
    </source>
</evidence>
<keyword evidence="3 9" id="KW-0808">Transferase</keyword>
<dbReference type="PANTHER" id="PTHR22926:SF3">
    <property type="entry name" value="UNDECAPRENYL-PHOSPHATE ALPHA-N-ACETYLGLUCOSAMINYL 1-PHOSPHATE TRANSFERASE"/>
    <property type="match status" value="1"/>
</dbReference>
<dbReference type="Pfam" id="PF00953">
    <property type="entry name" value="Glycos_transf_4"/>
    <property type="match status" value="1"/>
</dbReference>